<evidence type="ECO:0000256" key="1">
    <source>
        <dbReference type="SAM" id="MobiDB-lite"/>
    </source>
</evidence>
<feature type="compositionally biased region" description="Pro residues" evidence="1">
    <location>
        <begin position="12"/>
        <end position="24"/>
    </location>
</feature>
<feature type="region of interest" description="Disordered" evidence="1">
    <location>
        <begin position="255"/>
        <end position="291"/>
    </location>
</feature>
<dbReference type="EMBL" id="QCYY01001292">
    <property type="protein sequence ID" value="ROT79087.1"/>
    <property type="molecule type" value="Genomic_DNA"/>
</dbReference>
<feature type="compositionally biased region" description="Pro residues" evidence="1">
    <location>
        <begin position="42"/>
        <end position="57"/>
    </location>
</feature>
<name>A0A3R7MCM8_PENVA</name>
<dbReference type="PRINTS" id="PR01217">
    <property type="entry name" value="PRICHEXTENSN"/>
</dbReference>
<dbReference type="AlphaFoldDB" id="A0A3R7MCM8"/>
<keyword evidence="3" id="KW-1185">Reference proteome</keyword>
<comment type="caution">
    <text evidence="2">The sequence shown here is derived from an EMBL/GenBank/DDBJ whole genome shotgun (WGS) entry which is preliminary data.</text>
</comment>
<evidence type="ECO:0000313" key="2">
    <source>
        <dbReference type="EMBL" id="ROT79087.1"/>
    </source>
</evidence>
<dbReference type="Proteomes" id="UP000283509">
    <property type="component" value="Unassembled WGS sequence"/>
</dbReference>
<reference evidence="2 3" key="2">
    <citation type="submission" date="2019-01" db="EMBL/GenBank/DDBJ databases">
        <title>The decoding of complex shrimp genome reveals the adaptation for benthos swimmer, frequently molting mechanism and breeding impact on genome.</title>
        <authorList>
            <person name="Sun Y."/>
            <person name="Gao Y."/>
            <person name="Yu Y."/>
        </authorList>
    </citation>
    <scope>NUCLEOTIDE SEQUENCE [LARGE SCALE GENOMIC DNA]</scope>
    <source>
        <tissue evidence="2">Muscle</tissue>
    </source>
</reference>
<feature type="compositionally biased region" description="Low complexity" evidence="1">
    <location>
        <begin position="25"/>
        <end position="36"/>
    </location>
</feature>
<gene>
    <name evidence="2" type="ORF">C7M84_002186</name>
</gene>
<organism evidence="2 3">
    <name type="scientific">Penaeus vannamei</name>
    <name type="common">Whiteleg shrimp</name>
    <name type="synonym">Litopenaeus vannamei</name>
    <dbReference type="NCBI Taxonomy" id="6689"/>
    <lineage>
        <taxon>Eukaryota</taxon>
        <taxon>Metazoa</taxon>
        <taxon>Ecdysozoa</taxon>
        <taxon>Arthropoda</taxon>
        <taxon>Crustacea</taxon>
        <taxon>Multicrustacea</taxon>
        <taxon>Malacostraca</taxon>
        <taxon>Eumalacostraca</taxon>
        <taxon>Eucarida</taxon>
        <taxon>Decapoda</taxon>
        <taxon>Dendrobranchiata</taxon>
        <taxon>Penaeoidea</taxon>
        <taxon>Penaeidae</taxon>
        <taxon>Penaeus</taxon>
    </lineage>
</organism>
<proteinExistence type="predicted"/>
<feature type="region of interest" description="Disordered" evidence="1">
    <location>
        <begin position="1"/>
        <end position="67"/>
    </location>
</feature>
<sequence>MYTPYAPHTYRPSPPTNVLAPPPLLTHTHTPSPSSANVYIHPPSPLYTHPPPPPTNVYPPSHTTSLPQPNKYMHPPLHTYTPPSPPRNVYTPPLYTHTPPSSCATRIYTPTPHPQTQYTPPLTHTSSLLPHRTKVYTTPPYRTHTPSLLLQCKRIYTPHSTPTNVYTALLPPLHTHTTLPLPTHKRYIHPPHSSTVSLSLPPQTKYASLLPTYNPPHLSTHIRAPARPLQCYTPHSTPTQRIYILLSHLSPPHPPTSTYKRIYHPSSTHSYSSSRPPPAKKARPSLPPSIQTNIPLVLPHPQRRLSPSTTFTGTHLPPQPTKRNIHRPPRSTDHTLTLPYPQTYITPPLPLQHTTFPRSPSIANTPYTPPRRHQHKRNIHRHCLSKQQHVRSLPQRAQTYIYTPTPSTHTPSPVPPPLATYTPPYLGCFFPRPARSPPFATLPTHALCFSPPTPPNKTTHAHRLSASTVCALRPLPTPLSDRDEKTRDIILPCITAFISSWCTQALALGCGLPNKHHIQQP</sequence>
<accession>A0A3R7MCM8</accession>
<feature type="region of interest" description="Disordered" evidence="1">
    <location>
        <begin position="309"/>
        <end position="337"/>
    </location>
</feature>
<reference evidence="2 3" key="1">
    <citation type="submission" date="2018-04" db="EMBL/GenBank/DDBJ databases">
        <authorList>
            <person name="Zhang X."/>
            <person name="Yuan J."/>
            <person name="Li F."/>
            <person name="Xiang J."/>
        </authorList>
    </citation>
    <scope>NUCLEOTIDE SEQUENCE [LARGE SCALE GENOMIC DNA]</scope>
    <source>
        <tissue evidence="2">Muscle</tissue>
    </source>
</reference>
<feature type="compositionally biased region" description="Low complexity" evidence="1">
    <location>
        <begin position="264"/>
        <end position="274"/>
    </location>
</feature>
<evidence type="ECO:0000313" key="3">
    <source>
        <dbReference type="Proteomes" id="UP000283509"/>
    </source>
</evidence>
<protein>
    <submittedName>
        <fullName evidence="2">Uncharacterized protein</fullName>
    </submittedName>
</protein>